<proteinExistence type="predicted"/>
<dbReference type="EMBL" id="CP046238">
    <property type="protein sequence ID" value="WFD49512.1"/>
    <property type="molecule type" value="Genomic_DNA"/>
</dbReference>
<evidence type="ECO:0000313" key="2">
    <source>
        <dbReference type="Proteomes" id="UP000818624"/>
    </source>
</evidence>
<reference evidence="1 2" key="1">
    <citation type="journal article" date="2020" name="Elife">
        <title>Loss of centromere function drives karyotype evolution in closely related Malassezia species.</title>
        <authorList>
            <person name="Sankaranarayanan S.R."/>
            <person name="Ianiri G."/>
            <person name="Coelho M.A."/>
            <person name="Reza M.H."/>
            <person name="Thimmappa B.C."/>
            <person name="Ganguly P."/>
            <person name="Vadnala R.N."/>
            <person name="Sun S."/>
            <person name="Siddharthan R."/>
            <person name="Tellgren-Roth C."/>
            <person name="Dawson T.L."/>
            <person name="Heitman J."/>
            <person name="Sanyal K."/>
        </authorList>
    </citation>
    <scope>NUCLEOTIDE SEQUENCE [LARGE SCALE GENOMIC DNA]</scope>
    <source>
        <strain evidence="1">CBS14141</strain>
    </source>
</reference>
<organism evidence="1 2">
    <name type="scientific">Malassezia furfur</name>
    <name type="common">Pityriasis versicolor infection agent</name>
    <name type="synonym">Pityrosporum furfur</name>
    <dbReference type="NCBI Taxonomy" id="55194"/>
    <lineage>
        <taxon>Eukaryota</taxon>
        <taxon>Fungi</taxon>
        <taxon>Dikarya</taxon>
        <taxon>Basidiomycota</taxon>
        <taxon>Ustilaginomycotina</taxon>
        <taxon>Malasseziomycetes</taxon>
        <taxon>Malasseziales</taxon>
        <taxon>Malasseziaceae</taxon>
        <taxon>Malassezia</taxon>
    </lineage>
</organism>
<name>A0ABY8EVD1_MALFU</name>
<dbReference type="Proteomes" id="UP000818624">
    <property type="component" value="Chromosome 5"/>
</dbReference>
<evidence type="ECO:0000313" key="1">
    <source>
        <dbReference type="EMBL" id="WFD49512.1"/>
    </source>
</evidence>
<sequence length="129" mass="14454">MPRARDRWAAFHAAHFEDAARRAWFAVHLVPRDMRTREELEDAYTACAPGESDAAWQARYGLVHLTPGAARVFDRSRRFRAARAAADDAVRAPRVRADEDLAALRAHALRGLRAKRPRARGARRDDGGG</sequence>
<gene>
    <name evidence="1" type="ORF">GLX27_004195</name>
</gene>
<accession>A0ABY8EVD1</accession>
<keyword evidence="2" id="KW-1185">Reference proteome</keyword>
<protein>
    <submittedName>
        <fullName evidence="1">Uncharacterized protein</fullName>
    </submittedName>
</protein>